<dbReference type="Pfam" id="PF13477">
    <property type="entry name" value="Glyco_trans_4_2"/>
    <property type="match status" value="1"/>
</dbReference>
<comment type="caution">
    <text evidence="2">The sequence shown here is derived from an EMBL/GenBank/DDBJ whole genome shotgun (WGS) entry which is preliminary data.</text>
</comment>
<dbReference type="GO" id="GO:0016757">
    <property type="term" value="F:glycosyltransferase activity"/>
    <property type="evidence" value="ECO:0007669"/>
    <property type="project" value="UniProtKB-ARBA"/>
</dbReference>
<dbReference type="Pfam" id="PF13692">
    <property type="entry name" value="Glyco_trans_1_4"/>
    <property type="match status" value="1"/>
</dbReference>
<dbReference type="AlphaFoldDB" id="A0A544BZS6"/>
<dbReference type="RefSeq" id="WP_142727915.1">
    <property type="nucleotide sequence ID" value="NZ_JACFTT010000007.1"/>
</dbReference>
<name>A0A544BZS6_VIBCL</name>
<keyword evidence="2" id="KW-0808">Transferase</keyword>
<dbReference type="Proteomes" id="UP000319979">
    <property type="component" value="Unassembled WGS sequence"/>
</dbReference>
<evidence type="ECO:0000313" key="3">
    <source>
        <dbReference type="Proteomes" id="UP000319979"/>
    </source>
</evidence>
<evidence type="ECO:0000313" key="2">
    <source>
        <dbReference type="EMBL" id="TQP11908.1"/>
    </source>
</evidence>
<dbReference type="SUPFAM" id="SSF53756">
    <property type="entry name" value="UDP-Glycosyltransferase/glycogen phosphorylase"/>
    <property type="match status" value="1"/>
</dbReference>
<dbReference type="EMBL" id="VIOS01000053">
    <property type="protein sequence ID" value="TQP11908.1"/>
    <property type="molecule type" value="Genomic_DNA"/>
</dbReference>
<dbReference type="CDD" id="cd03808">
    <property type="entry name" value="GT4_CapM-like"/>
    <property type="match status" value="1"/>
</dbReference>
<protein>
    <submittedName>
        <fullName evidence="2">Glycosyltransferase family 4 protein</fullName>
    </submittedName>
</protein>
<gene>
    <name evidence="2" type="ORF">FLM02_13825</name>
</gene>
<sequence length="379" mass="42993">MRLVMVANTAWSVFNFRHSLIKELLRCGVELYVIAPEDKFSAKLTEMGCQVLDLPMQAKGVNPIADLALMLRLLRHYREIKPDFIIHYTIKPNIYGSLSAKLAGIPSLAITTGLGYTFVNQNVVSQVAQQLYKFAFRYPKEVWFLNEDDRSVFLEHHLIEPDKAVLLHGEGVNLNHFVPSDKPQSDENIRFLLIARMLRDKGVCEFVEAARQIRQHYPNAIFQLLGDCSVLNPSVIGREEIAQWEKEGVVEYLGTTDDVRPIIAQADCLVLPSYYREGIPRTLMEGAAMAKPIITTDNVGCRDVVLDGQTGYLCEVKNAKSLALCCEQFLTLSDSEKQAMGKAGRSFIEAKFDEKWVIKQYFAMLKKYEVLSVKNELFM</sequence>
<organism evidence="2 3">
    <name type="scientific">Vibrio cholerae</name>
    <dbReference type="NCBI Taxonomy" id="666"/>
    <lineage>
        <taxon>Bacteria</taxon>
        <taxon>Pseudomonadati</taxon>
        <taxon>Pseudomonadota</taxon>
        <taxon>Gammaproteobacteria</taxon>
        <taxon>Vibrionales</taxon>
        <taxon>Vibrionaceae</taxon>
        <taxon>Vibrio</taxon>
    </lineage>
</organism>
<evidence type="ECO:0000259" key="1">
    <source>
        <dbReference type="Pfam" id="PF13477"/>
    </source>
</evidence>
<dbReference type="PANTHER" id="PTHR12526:SF638">
    <property type="entry name" value="SPORE COAT PROTEIN SA"/>
    <property type="match status" value="1"/>
</dbReference>
<dbReference type="Gene3D" id="3.40.50.2000">
    <property type="entry name" value="Glycogen Phosphorylase B"/>
    <property type="match status" value="2"/>
</dbReference>
<feature type="domain" description="Glycosyltransferase subfamily 4-like N-terminal" evidence="1">
    <location>
        <begin position="6"/>
        <end position="138"/>
    </location>
</feature>
<dbReference type="PANTHER" id="PTHR12526">
    <property type="entry name" value="GLYCOSYLTRANSFERASE"/>
    <property type="match status" value="1"/>
</dbReference>
<proteinExistence type="predicted"/>
<dbReference type="InterPro" id="IPR028098">
    <property type="entry name" value="Glyco_trans_4-like_N"/>
</dbReference>
<reference evidence="2 3" key="1">
    <citation type="submission" date="2019-07" db="EMBL/GenBank/DDBJ databases">
        <title>Phenotypic and genotypic antimicrobial resistance traits of Vibrio cholerae non-O1/non-O139 isolated from a large Austrian lake frequently associated with cases of infection.</title>
        <authorList>
            <person name="Lepuschitz S."/>
            <person name="Baron S."/>
            <person name="Larvor E."/>
            <person name="Granier S."/>
            <person name="Pretzer C."/>
            <person name="Mach R.L."/>
            <person name="Farnleitner A.H."/>
            <person name="Ruppitsch W."/>
            <person name="Pleininger S."/>
            <person name="Indra A."/>
            <person name="Kirschner A.K.T."/>
        </authorList>
    </citation>
    <scope>NUCLEOTIDE SEQUENCE [LARGE SCALE GENOMIC DNA]</scope>
    <source>
        <strain evidence="2 3">A12JL36W90</strain>
    </source>
</reference>
<accession>A0A544BZS6</accession>